<organism evidence="1 2">
    <name type="scientific">Fusarium zealandicum</name>
    <dbReference type="NCBI Taxonomy" id="1053134"/>
    <lineage>
        <taxon>Eukaryota</taxon>
        <taxon>Fungi</taxon>
        <taxon>Dikarya</taxon>
        <taxon>Ascomycota</taxon>
        <taxon>Pezizomycotina</taxon>
        <taxon>Sordariomycetes</taxon>
        <taxon>Hypocreomycetidae</taxon>
        <taxon>Hypocreales</taxon>
        <taxon>Nectriaceae</taxon>
        <taxon>Fusarium</taxon>
        <taxon>Fusarium staphyleae species complex</taxon>
    </lineage>
</organism>
<reference evidence="1" key="1">
    <citation type="journal article" date="2020" name="BMC Genomics">
        <title>Correction to: Identification and distribution of gene clusters required for synthesis of sphingolipid metabolism inhibitors in diverse species of the filamentous fungus Fusarium.</title>
        <authorList>
            <person name="Kim H.S."/>
            <person name="Lohmar J.M."/>
            <person name="Busman M."/>
            <person name="Brown D.W."/>
            <person name="Naumann T.A."/>
            <person name="Divon H.H."/>
            <person name="Lysoe E."/>
            <person name="Uhlig S."/>
            <person name="Proctor R.H."/>
        </authorList>
    </citation>
    <scope>NUCLEOTIDE SEQUENCE</scope>
    <source>
        <strain evidence="1">NRRL 22465</strain>
    </source>
</reference>
<dbReference type="Proteomes" id="UP000635477">
    <property type="component" value="Unassembled WGS sequence"/>
</dbReference>
<evidence type="ECO:0000313" key="2">
    <source>
        <dbReference type="Proteomes" id="UP000635477"/>
    </source>
</evidence>
<accession>A0A8H4XGR8</accession>
<proteinExistence type="predicted"/>
<sequence>MEGHKKRLRDLTAANRRRATEIDKLAKSADLQQPEQLNAAVKGLLLELYNSIVDIGEHRGHPRTPNKAIYEAYRSFFEPIRALSQLPSGNFLSARMALYLASAFIHEHALDKRFRKSTVQVTSAVLYEFCIDLDDALLEPLRKIWAASNRCEEFNWVFTEYPVQPWSVDQNYTYDENKAELAQALSPDDIAALNFKGRQFRCAVPSDDPDWKLYTGPMPQLGDQDTERLLWEQIESDGPIREQLEYRSVDQSQSEEDWYTIDVLRRSRQFLFDARQISQPALFSQKRGLLKKALLRAEIPLEIQLEVFQHLEQPRRHPFLYSLDISSAYAPFPRTGELCLPCAARTAGAQNGDHWKFTCPQESMYVWNLALRMFHVFHRDTAKTWWLCKYASNCPGHHANSSWRAEGYPDFRHLIEAHARNHNPSFRTLVSAGLGPVQDIRFYSQEEDKERYDRLFSGGKPFEDAIKEREMNGGLGGLMDCMLHQRALVGAFRGPNGSGHTTAEAQWALGKNLVEQARGEDAIRELHSWPGACEWC</sequence>
<keyword evidence="2" id="KW-1185">Reference proteome</keyword>
<name>A0A8H4XGR8_9HYPO</name>
<evidence type="ECO:0000313" key="1">
    <source>
        <dbReference type="EMBL" id="KAF4974573.1"/>
    </source>
</evidence>
<dbReference type="EMBL" id="JABEYC010000729">
    <property type="protein sequence ID" value="KAF4974573.1"/>
    <property type="molecule type" value="Genomic_DNA"/>
</dbReference>
<dbReference type="AlphaFoldDB" id="A0A8H4XGR8"/>
<comment type="caution">
    <text evidence="1">The sequence shown here is derived from an EMBL/GenBank/DDBJ whole genome shotgun (WGS) entry which is preliminary data.</text>
</comment>
<dbReference type="OrthoDB" id="5216135at2759"/>
<reference evidence="1" key="2">
    <citation type="submission" date="2020-05" db="EMBL/GenBank/DDBJ databases">
        <authorList>
            <person name="Kim H.-S."/>
            <person name="Proctor R.H."/>
            <person name="Brown D.W."/>
        </authorList>
    </citation>
    <scope>NUCLEOTIDE SEQUENCE</scope>
    <source>
        <strain evidence="1">NRRL 22465</strain>
    </source>
</reference>
<protein>
    <submittedName>
        <fullName evidence="1">Uncharacterized protein</fullName>
    </submittedName>
</protein>
<gene>
    <name evidence="1" type="ORF">FZEAL_8545</name>
</gene>